<dbReference type="Proteomes" id="UP000441586">
    <property type="component" value="Unassembled WGS sequence"/>
</dbReference>
<feature type="domain" description="DUF4166" evidence="2">
    <location>
        <begin position="390"/>
        <end position="549"/>
    </location>
</feature>
<reference evidence="3 4" key="1">
    <citation type="submission" date="2019-12" db="EMBL/GenBank/DDBJ databases">
        <authorList>
            <person name="Zhang Y.-J."/>
        </authorList>
    </citation>
    <scope>NUCLEOTIDE SEQUENCE [LARGE SCALE GENOMIC DNA]</scope>
    <source>
        <strain evidence="3 4">H18S-6</strain>
    </source>
</reference>
<dbReference type="AlphaFoldDB" id="A0A6A4RGD9"/>
<evidence type="ECO:0000313" key="4">
    <source>
        <dbReference type="Proteomes" id="UP000441586"/>
    </source>
</evidence>
<proteinExistence type="predicted"/>
<gene>
    <name evidence="3" type="ORF">GP644_09820</name>
</gene>
<evidence type="ECO:0000259" key="2">
    <source>
        <dbReference type="Pfam" id="PF13761"/>
    </source>
</evidence>
<sequence length="555" mass="60769">MKIIILGGYGVFGGRLAELLSDNPDITLFICGRNLDRATQFCDNFRGVAAVQPAQLDRSALDQHMDRLSPDLVIDASGPFQNYGDDGYRVIETCIRFKVSYLDFADAAEFVFGISKFDQAAKEAGIFVLSGVSSFPVLTAAVLREISKTMEIETVQGGIAPSPYAGIGLNVMRAVLGYAGAPVKLTRNGKRTTARGMTESKRYTITVPGLLPLKNIRFSLVDVPELQVLPPEIPGLKDIWMGAGPVPETLHRMLNLLAKARAKFNLPSFAPLAPIFYKILNLMKFGEHRGGMFVHVTGRQDGEPVERSWHLLAEGDDGPYIPSMAIEAIVRKHLKAESPEHGARPATRALTLADYQVQFENRTIYMGFRAPPNADAALYRQILGNAFDRLPPQVQALHDDTAARTWAGIARVQRGTGLLSKALGRLFGFPEATSQCPVKVQFEPHEGGEKWTRTFGHESFSSLQFAGTGRNDKLLVERFGPINVALALVIDDGKLFLIPRRWSLIGIPLPKVFLPSGSSYEMQKDGTFHLDVEISAPVIGLIAAYQGSLEPLAQP</sequence>
<dbReference type="Gene3D" id="3.40.50.720">
    <property type="entry name" value="NAD(P)-binding Rossmann-like Domain"/>
    <property type="match status" value="1"/>
</dbReference>
<protein>
    <submittedName>
        <fullName evidence="3">DUF4166 domain-containing protein</fullName>
    </submittedName>
</protein>
<feature type="domain" description="Saccharopine dehydrogenase NADP binding" evidence="1">
    <location>
        <begin position="3"/>
        <end position="128"/>
    </location>
</feature>
<comment type="caution">
    <text evidence="3">The sequence shown here is derived from an EMBL/GenBank/DDBJ whole genome shotgun (WGS) entry which is preliminary data.</text>
</comment>
<dbReference type="SUPFAM" id="SSF51735">
    <property type="entry name" value="NAD(P)-binding Rossmann-fold domains"/>
    <property type="match status" value="1"/>
</dbReference>
<name>A0A6A4RGD9_9RHOB</name>
<dbReference type="InterPro" id="IPR005097">
    <property type="entry name" value="Sacchrp_dh_NADP-bd"/>
</dbReference>
<accession>A0A6A4RGD9</accession>
<dbReference type="EMBL" id="WSFO01000005">
    <property type="protein sequence ID" value="KAE9629981.1"/>
    <property type="molecule type" value="Genomic_DNA"/>
</dbReference>
<dbReference type="PANTHER" id="PTHR43796:SF2">
    <property type="entry name" value="CARBOXYNORSPERMIDINE SYNTHASE"/>
    <property type="match status" value="1"/>
</dbReference>
<organism evidence="3 4">
    <name type="scientific">Parasedimentitalea maritima</name>
    <dbReference type="NCBI Taxonomy" id="2578117"/>
    <lineage>
        <taxon>Bacteria</taxon>
        <taxon>Pseudomonadati</taxon>
        <taxon>Pseudomonadota</taxon>
        <taxon>Alphaproteobacteria</taxon>
        <taxon>Rhodobacterales</taxon>
        <taxon>Paracoccaceae</taxon>
        <taxon>Parasedimentitalea</taxon>
    </lineage>
</organism>
<dbReference type="PANTHER" id="PTHR43796">
    <property type="entry name" value="CARBOXYNORSPERMIDINE SYNTHASE"/>
    <property type="match status" value="1"/>
</dbReference>
<dbReference type="InterPro" id="IPR036291">
    <property type="entry name" value="NAD(P)-bd_dom_sf"/>
</dbReference>
<dbReference type="Pfam" id="PF13761">
    <property type="entry name" value="DUF4166"/>
    <property type="match status" value="1"/>
</dbReference>
<evidence type="ECO:0000259" key="1">
    <source>
        <dbReference type="Pfam" id="PF03435"/>
    </source>
</evidence>
<dbReference type="InterPro" id="IPR025311">
    <property type="entry name" value="DUF4166"/>
</dbReference>
<dbReference type="Pfam" id="PF03435">
    <property type="entry name" value="Sacchrp_dh_NADP"/>
    <property type="match status" value="1"/>
</dbReference>
<dbReference type="RefSeq" id="WP_158979140.1">
    <property type="nucleotide sequence ID" value="NZ_WSFO01000005.1"/>
</dbReference>
<evidence type="ECO:0000313" key="3">
    <source>
        <dbReference type="EMBL" id="KAE9629981.1"/>
    </source>
</evidence>